<evidence type="ECO:0000256" key="4">
    <source>
        <dbReference type="ARBA" id="ARBA00022525"/>
    </source>
</evidence>
<keyword evidence="5" id="KW-0929">Antimicrobial</keyword>
<keyword evidence="4" id="KW-0964">Secreted</keyword>
<sequence length="223" mass="24058">MKASIFAAVVYATIGSVFAAKPEGIDVSGYQPNMDWAKVKANGIQFAYIKATESTNYKNPEFNKQYTGATNHGIIRGAYHFAQPSKSSGAAQANYFVANGGGWSADGITLPGALDLEAGCHGLSQTAMVNWIRDFSNTYHGKTGRYPVFYTTTSWWQQCTGNNGSFGNNNPLWIARWGSSPGPLPNGWGFHTFWQYADKGPNPGDADNFNGDTAGLKRFAKGG</sequence>
<dbReference type="InterPro" id="IPR018077">
    <property type="entry name" value="Glyco_hydro_fam25_subgr"/>
</dbReference>
<keyword evidence="6" id="KW-0081">Bacteriolytic enzyme</keyword>
<dbReference type="PROSITE" id="PS00953">
    <property type="entry name" value="GLYCOSYL_HYDROL_F25_1"/>
    <property type="match status" value="1"/>
</dbReference>
<evidence type="ECO:0000256" key="5">
    <source>
        <dbReference type="ARBA" id="ARBA00022529"/>
    </source>
</evidence>
<dbReference type="GO" id="GO:0016998">
    <property type="term" value="P:cell wall macromolecule catabolic process"/>
    <property type="evidence" value="ECO:0007669"/>
    <property type="project" value="InterPro"/>
</dbReference>
<evidence type="ECO:0000256" key="10">
    <source>
        <dbReference type="ARBA" id="ARBA00055588"/>
    </source>
</evidence>
<evidence type="ECO:0000256" key="3">
    <source>
        <dbReference type="ARBA" id="ARBA00010646"/>
    </source>
</evidence>
<name>A0A137P416_CONC2</name>
<accession>A0A137P416</accession>
<dbReference type="OMA" id="AEWISSW"/>
<keyword evidence="8" id="KW-1015">Disulfide bond</keyword>
<dbReference type="PROSITE" id="PS51904">
    <property type="entry name" value="GLYCOSYL_HYDROL_F25_2"/>
    <property type="match status" value="1"/>
</dbReference>
<evidence type="ECO:0000256" key="9">
    <source>
        <dbReference type="ARBA" id="ARBA00023295"/>
    </source>
</evidence>
<dbReference type="EC" id="3.2.1.17" evidence="11"/>
<dbReference type="InterPro" id="IPR017853">
    <property type="entry name" value="GH"/>
</dbReference>
<feature type="signal peptide" evidence="12">
    <location>
        <begin position="1"/>
        <end position="19"/>
    </location>
</feature>
<dbReference type="EMBL" id="KQ964524">
    <property type="protein sequence ID" value="KXN69770.1"/>
    <property type="molecule type" value="Genomic_DNA"/>
</dbReference>
<reference evidence="13 14" key="1">
    <citation type="journal article" date="2015" name="Genome Biol. Evol.">
        <title>Phylogenomic analyses indicate that early fungi evolved digesting cell walls of algal ancestors of land plants.</title>
        <authorList>
            <person name="Chang Y."/>
            <person name="Wang S."/>
            <person name="Sekimoto S."/>
            <person name="Aerts A.L."/>
            <person name="Choi C."/>
            <person name="Clum A."/>
            <person name="LaButti K.M."/>
            <person name="Lindquist E.A."/>
            <person name="Yee Ngan C."/>
            <person name="Ohm R.A."/>
            <person name="Salamov A.A."/>
            <person name="Grigoriev I.V."/>
            <person name="Spatafora J.W."/>
            <person name="Berbee M.L."/>
        </authorList>
    </citation>
    <scope>NUCLEOTIDE SEQUENCE [LARGE SCALE GENOMIC DNA]</scope>
    <source>
        <strain evidence="13 14">NRRL 28638</strain>
    </source>
</reference>
<dbReference type="Proteomes" id="UP000070444">
    <property type="component" value="Unassembled WGS sequence"/>
</dbReference>
<gene>
    <name evidence="13" type="ORF">CONCODRAFT_71221</name>
</gene>
<evidence type="ECO:0000256" key="6">
    <source>
        <dbReference type="ARBA" id="ARBA00022638"/>
    </source>
</evidence>
<evidence type="ECO:0000256" key="12">
    <source>
        <dbReference type="SAM" id="SignalP"/>
    </source>
</evidence>
<dbReference type="SMART" id="SM00641">
    <property type="entry name" value="Glyco_25"/>
    <property type="match status" value="1"/>
</dbReference>
<keyword evidence="7 11" id="KW-0378">Hydrolase</keyword>
<proteinExistence type="inferred from homology"/>
<evidence type="ECO:0000256" key="2">
    <source>
        <dbReference type="ARBA" id="ARBA00004613"/>
    </source>
</evidence>
<dbReference type="CDD" id="cd06412">
    <property type="entry name" value="GH25_CH-type"/>
    <property type="match status" value="1"/>
</dbReference>
<dbReference type="PANTHER" id="PTHR34135:SF2">
    <property type="entry name" value="LYSOZYME"/>
    <property type="match status" value="1"/>
</dbReference>
<dbReference type="Gene3D" id="3.20.20.80">
    <property type="entry name" value="Glycosidases"/>
    <property type="match status" value="1"/>
</dbReference>
<dbReference type="PANTHER" id="PTHR34135">
    <property type="entry name" value="LYSOZYME"/>
    <property type="match status" value="1"/>
</dbReference>
<dbReference type="InterPro" id="IPR008270">
    <property type="entry name" value="Glyco_hydro_25_AS"/>
</dbReference>
<keyword evidence="9 11" id="KW-0326">Glycosidase</keyword>
<dbReference type="Pfam" id="PF01183">
    <property type="entry name" value="Glyco_hydro_25"/>
    <property type="match status" value="1"/>
</dbReference>
<comment type="subcellular location">
    <subcellularLocation>
        <location evidence="2">Secreted</location>
    </subcellularLocation>
</comment>
<keyword evidence="14" id="KW-1185">Reference proteome</keyword>
<protein>
    <recommendedName>
        <fullName evidence="11">Lysozyme</fullName>
        <ecNumber evidence="11">3.2.1.17</ecNumber>
    </recommendedName>
</protein>
<evidence type="ECO:0000313" key="14">
    <source>
        <dbReference type="Proteomes" id="UP000070444"/>
    </source>
</evidence>
<dbReference type="OrthoDB" id="6590422at2759"/>
<feature type="chain" id="PRO_5007294452" description="Lysozyme" evidence="12">
    <location>
        <begin position="20"/>
        <end position="223"/>
    </location>
</feature>
<comment type="function">
    <text evidence="10">This enzyme has both lysozyme (acetylmuramidase) and diacetylmuramidase activities.</text>
</comment>
<dbReference type="GO" id="GO:0016052">
    <property type="term" value="P:carbohydrate catabolic process"/>
    <property type="evidence" value="ECO:0007669"/>
    <property type="project" value="TreeGrafter"/>
</dbReference>
<dbReference type="GO" id="GO:0003796">
    <property type="term" value="F:lysozyme activity"/>
    <property type="evidence" value="ECO:0007669"/>
    <property type="project" value="UniProtKB-EC"/>
</dbReference>
<dbReference type="AlphaFoldDB" id="A0A137P416"/>
<comment type="catalytic activity">
    <reaction evidence="1 11">
        <text>Hydrolysis of (1-&gt;4)-beta-linkages between N-acetylmuramic acid and N-acetyl-D-glucosamine residues in a peptidoglycan and between N-acetyl-D-glucosamine residues in chitodextrins.</text>
        <dbReference type="EC" id="3.2.1.17"/>
    </reaction>
</comment>
<comment type="similarity">
    <text evidence="3 11">Belongs to the glycosyl hydrolase 25 family.</text>
</comment>
<keyword evidence="12" id="KW-0732">Signal</keyword>
<dbReference type="GO" id="GO:0042742">
    <property type="term" value="P:defense response to bacterium"/>
    <property type="evidence" value="ECO:0007669"/>
    <property type="project" value="UniProtKB-KW"/>
</dbReference>
<dbReference type="GO" id="GO:0005576">
    <property type="term" value="C:extracellular region"/>
    <property type="evidence" value="ECO:0007669"/>
    <property type="project" value="UniProtKB-SubCell"/>
</dbReference>
<evidence type="ECO:0000256" key="8">
    <source>
        <dbReference type="ARBA" id="ARBA00023157"/>
    </source>
</evidence>
<dbReference type="FunFam" id="3.20.20.80:FF:000060">
    <property type="entry name" value="Lysozyme M1"/>
    <property type="match status" value="1"/>
</dbReference>
<organism evidence="13 14">
    <name type="scientific">Conidiobolus coronatus (strain ATCC 28846 / CBS 209.66 / NRRL 28638)</name>
    <name type="common">Delacroixia coronata</name>
    <dbReference type="NCBI Taxonomy" id="796925"/>
    <lineage>
        <taxon>Eukaryota</taxon>
        <taxon>Fungi</taxon>
        <taxon>Fungi incertae sedis</taxon>
        <taxon>Zoopagomycota</taxon>
        <taxon>Entomophthoromycotina</taxon>
        <taxon>Entomophthoromycetes</taxon>
        <taxon>Entomophthorales</taxon>
        <taxon>Ancylistaceae</taxon>
        <taxon>Conidiobolus</taxon>
    </lineage>
</organism>
<evidence type="ECO:0000313" key="13">
    <source>
        <dbReference type="EMBL" id="KXN69770.1"/>
    </source>
</evidence>
<dbReference type="GO" id="GO:0031640">
    <property type="term" value="P:killing of cells of another organism"/>
    <property type="evidence" value="ECO:0007669"/>
    <property type="project" value="UniProtKB-KW"/>
</dbReference>
<dbReference type="SUPFAM" id="SSF51445">
    <property type="entry name" value="(Trans)glycosidases"/>
    <property type="match status" value="1"/>
</dbReference>
<evidence type="ECO:0000256" key="11">
    <source>
        <dbReference type="RuleBase" id="RU361176"/>
    </source>
</evidence>
<dbReference type="InterPro" id="IPR002053">
    <property type="entry name" value="Glyco_hydro_25"/>
</dbReference>
<evidence type="ECO:0000256" key="7">
    <source>
        <dbReference type="ARBA" id="ARBA00022801"/>
    </source>
</evidence>
<evidence type="ECO:0000256" key="1">
    <source>
        <dbReference type="ARBA" id="ARBA00000632"/>
    </source>
</evidence>
<dbReference type="GO" id="GO:0009253">
    <property type="term" value="P:peptidoglycan catabolic process"/>
    <property type="evidence" value="ECO:0007669"/>
    <property type="project" value="InterPro"/>
</dbReference>